<dbReference type="SUPFAM" id="SSF54585">
    <property type="entry name" value="Cdc48 domain 2-like"/>
    <property type="match status" value="1"/>
</dbReference>
<dbReference type="GO" id="GO:0005795">
    <property type="term" value="C:Golgi stack"/>
    <property type="evidence" value="ECO:0007669"/>
    <property type="project" value="TreeGrafter"/>
</dbReference>
<dbReference type="OrthoDB" id="9982946at2759"/>
<keyword evidence="4" id="KW-0813">Transport</keyword>
<accession>A0A0D2L0J4</accession>
<comment type="similarity">
    <text evidence="1 4">Belongs to the AAA ATPase family.</text>
</comment>
<keyword evidence="4" id="KW-0460">Magnesium</keyword>
<evidence type="ECO:0000313" key="5">
    <source>
        <dbReference type="EMBL" id="KIZ00939.1"/>
    </source>
</evidence>
<evidence type="ECO:0000313" key="6">
    <source>
        <dbReference type="Proteomes" id="UP000054498"/>
    </source>
</evidence>
<dbReference type="EC" id="3.6.4.6" evidence="4"/>
<keyword evidence="4" id="KW-0479">Metal-binding</keyword>
<dbReference type="GO" id="GO:0043001">
    <property type="term" value="P:Golgi to plasma membrane protein transport"/>
    <property type="evidence" value="ECO:0007669"/>
    <property type="project" value="TreeGrafter"/>
</dbReference>
<evidence type="ECO:0000256" key="3">
    <source>
        <dbReference type="ARBA" id="ARBA00022840"/>
    </source>
</evidence>
<dbReference type="InterPro" id="IPR029067">
    <property type="entry name" value="CDC48_domain_2-like_sf"/>
</dbReference>
<dbReference type="PANTHER" id="PTHR23078">
    <property type="entry name" value="VESICULAR-FUSION PROTEIN NSF"/>
    <property type="match status" value="1"/>
</dbReference>
<dbReference type="KEGG" id="mng:MNEG_7022"/>
<sequence length="231" mass="25219">MRASATTNYVYVSELDPLARSQFVEIGAFVFNVAGHPTVPHGSVALNSIQRRILKVSVRDAADVRAYAPPPSVPTANLLYGEIAYVTDKARVAQRELSANDIIDRLLKDFAGQVLSVNQQVVFELQGLNLRVVVGSLLVSDASGENRDVQRGFLRDSTAFIFTNSGQAPIKITGQKGFATNQLFKSRTLSFESLGIGGLDAQFESIFRRAFASRVFPPSILERLGIHHVKA</sequence>
<dbReference type="GeneID" id="25739898"/>
<organism evidence="5 6">
    <name type="scientific">Monoraphidium neglectum</name>
    <dbReference type="NCBI Taxonomy" id="145388"/>
    <lineage>
        <taxon>Eukaryota</taxon>
        <taxon>Viridiplantae</taxon>
        <taxon>Chlorophyta</taxon>
        <taxon>core chlorophytes</taxon>
        <taxon>Chlorophyceae</taxon>
        <taxon>CS clade</taxon>
        <taxon>Sphaeropleales</taxon>
        <taxon>Selenastraceae</taxon>
        <taxon>Monoraphidium</taxon>
    </lineage>
</organism>
<dbReference type="Proteomes" id="UP000054498">
    <property type="component" value="Unassembled WGS sequence"/>
</dbReference>
<comment type="cofactor">
    <cofactor evidence="4">
        <name>Mg(2+)</name>
        <dbReference type="ChEBI" id="CHEBI:18420"/>
    </cofactor>
    <text evidence="4">Binds 1 Mg(2+) ion per subunit.</text>
</comment>
<dbReference type="GO" id="GO:0035494">
    <property type="term" value="P:SNARE complex disassembly"/>
    <property type="evidence" value="ECO:0007669"/>
    <property type="project" value="InterPro"/>
</dbReference>
<keyword evidence="6" id="KW-1185">Reference proteome</keyword>
<dbReference type="GO" id="GO:0006891">
    <property type="term" value="P:intra-Golgi vesicle-mediated transport"/>
    <property type="evidence" value="ECO:0007669"/>
    <property type="project" value="TreeGrafter"/>
</dbReference>
<keyword evidence="4" id="KW-0963">Cytoplasm</keyword>
<evidence type="ECO:0000256" key="2">
    <source>
        <dbReference type="ARBA" id="ARBA00022741"/>
    </source>
</evidence>
<keyword evidence="4" id="KW-0931">ER-Golgi transport</keyword>
<dbReference type="RefSeq" id="XP_013899958.1">
    <property type="nucleotide sequence ID" value="XM_014044504.1"/>
</dbReference>
<dbReference type="Gene3D" id="3.10.330.10">
    <property type="match status" value="1"/>
</dbReference>
<gene>
    <name evidence="5" type="ORF">MNEG_7022</name>
</gene>
<protein>
    <recommendedName>
        <fullName evidence="4">Vesicle-fusing ATPase</fullName>
        <ecNumber evidence="4">3.6.4.6</ecNumber>
    </recommendedName>
</protein>
<proteinExistence type="inferred from homology"/>
<reference evidence="5 6" key="1">
    <citation type="journal article" date="2013" name="BMC Genomics">
        <title>Reconstruction of the lipid metabolism for the microalga Monoraphidium neglectum from its genome sequence reveals characteristics suitable for biofuel production.</title>
        <authorList>
            <person name="Bogen C."/>
            <person name="Al-Dilaimi A."/>
            <person name="Albersmeier A."/>
            <person name="Wichmann J."/>
            <person name="Grundmann M."/>
            <person name="Rupp O."/>
            <person name="Lauersen K.J."/>
            <person name="Blifernez-Klassen O."/>
            <person name="Kalinowski J."/>
            <person name="Goesmann A."/>
            <person name="Mussgnug J.H."/>
            <person name="Kruse O."/>
        </authorList>
    </citation>
    <scope>NUCLEOTIDE SEQUENCE [LARGE SCALE GENOMIC DNA]</scope>
    <source>
        <strain evidence="5 6">SAG 48.87</strain>
    </source>
</reference>
<dbReference type="InterPro" id="IPR039812">
    <property type="entry name" value="Vesicle-fus_ATPase"/>
</dbReference>
<dbReference type="EMBL" id="KK101425">
    <property type="protein sequence ID" value="KIZ00939.1"/>
    <property type="molecule type" value="Genomic_DNA"/>
</dbReference>
<dbReference type="SUPFAM" id="SSF50692">
    <property type="entry name" value="ADC-like"/>
    <property type="match status" value="1"/>
</dbReference>
<name>A0A0D2L0J4_9CHLO</name>
<keyword evidence="2 4" id="KW-0547">Nucleotide-binding</keyword>
<comment type="catalytic activity">
    <reaction evidence="4">
        <text>ATP + H2O = ADP + phosphate + H(+)</text>
        <dbReference type="Rhea" id="RHEA:13065"/>
        <dbReference type="ChEBI" id="CHEBI:15377"/>
        <dbReference type="ChEBI" id="CHEBI:15378"/>
        <dbReference type="ChEBI" id="CHEBI:30616"/>
        <dbReference type="ChEBI" id="CHEBI:43474"/>
        <dbReference type="ChEBI" id="CHEBI:456216"/>
        <dbReference type="EC" id="3.6.4.6"/>
    </reaction>
</comment>
<dbReference type="GO" id="GO:0005524">
    <property type="term" value="F:ATP binding"/>
    <property type="evidence" value="ECO:0007669"/>
    <property type="project" value="UniProtKB-UniRule"/>
</dbReference>
<dbReference type="Gene3D" id="2.40.40.20">
    <property type="match status" value="1"/>
</dbReference>
<dbReference type="PANTHER" id="PTHR23078:SF3">
    <property type="entry name" value="VESICLE-FUSING ATPASE"/>
    <property type="match status" value="1"/>
</dbReference>
<dbReference type="GO" id="GO:0046872">
    <property type="term" value="F:metal ion binding"/>
    <property type="evidence" value="ECO:0007669"/>
    <property type="project" value="UniProtKB-UniRule"/>
</dbReference>
<comment type="subcellular location">
    <subcellularLocation>
        <location evidence="4">Cytoplasm</location>
    </subcellularLocation>
</comment>
<keyword evidence="4 5" id="KW-0378">Hydrolase</keyword>
<keyword evidence="4" id="KW-0653">Protein transport</keyword>
<dbReference type="InterPro" id="IPR009010">
    <property type="entry name" value="Asp_de-COase-like_dom_sf"/>
</dbReference>
<dbReference type="GO" id="GO:0016887">
    <property type="term" value="F:ATP hydrolysis activity"/>
    <property type="evidence" value="ECO:0007669"/>
    <property type="project" value="InterPro"/>
</dbReference>
<dbReference type="AlphaFoldDB" id="A0A0D2L0J4"/>
<evidence type="ECO:0000256" key="1">
    <source>
        <dbReference type="ARBA" id="ARBA00006914"/>
    </source>
</evidence>
<comment type="function">
    <text evidence="4">Required for vesicle-mediated transport. Catalyzes the fusion of transport vesicles within the Golgi cisternae. Is also required for transport from the endoplasmic reticulum to the Golgi stack. Seems to function as a fusion protein required for the delivery of cargo proteins to all compartments of the Golgi stack independent of vesicle origin.</text>
</comment>
<dbReference type="STRING" id="145388.A0A0D2L0J4"/>
<keyword evidence="3 4" id="KW-0067">ATP-binding</keyword>
<evidence type="ECO:0000256" key="4">
    <source>
        <dbReference type="RuleBase" id="RU367045"/>
    </source>
</evidence>